<proteinExistence type="inferred from homology"/>
<evidence type="ECO:0000256" key="7">
    <source>
        <dbReference type="RuleBase" id="RU362118"/>
    </source>
</evidence>
<feature type="modified residue" description="N6-(pyridoxal phosphate)lysine" evidence="6">
    <location>
        <position position="218"/>
    </location>
</feature>
<comment type="similarity">
    <text evidence="2 7">Belongs to the trans-sulfuration enzymes family.</text>
</comment>
<dbReference type="GO" id="GO:0019346">
    <property type="term" value="P:transsulfuration"/>
    <property type="evidence" value="ECO:0007669"/>
    <property type="project" value="InterPro"/>
</dbReference>
<dbReference type="InterPro" id="IPR015422">
    <property type="entry name" value="PyrdxlP-dep_Trfase_small"/>
</dbReference>
<dbReference type="Gene3D" id="3.40.640.10">
    <property type="entry name" value="Type I PLP-dependent aspartate aminotransferase-like (Major domain)"/>
    <property type="match status" value="1"/>
</dbReference>
<dbReference type="Proteomes" id="UP000243719">
    <property type="component" value="Unassembled WGS sequence"/>
</dbReference>
<dbReference type="InterPro" id="IPR006233">
    <property type="entry name" value="Cys_b_lyase_bac"/>
</dbReference>
<dbReference type="PANTHER" id="PTHR43500">
    <property type="entry name" value="CYSTATHIONINE BETA-LYASE-RELATED"/>
    <property type="match status" value="1"/>
</dbReference>
<keyword evidence="3 6" id="KW-0663">Pyridoxal phosphate</keyword>
<dbReference type="InterPro" id="IPR015421">
    <property type="entry name" value="PyrdxlP-dep_Trfase_major"/>
</dbReference>
<comment type="cofactor">
    <cofactor evidence="1 7">
        <name>pyridoxal 5'-phosphate</name>
        <dbReference type="ChEBI" id="CHEBI:597326"/>
    </cofactor>
</comment>
<evidence type="ECO:0000256" key="6">
    <source>
        <dbReference type="PIRSR" id="PIRSR001434-2"/>
    </source>
</evidence>
<dbReference type="NCBIfam" id="TIGR01324">
    <property type="entry name" value="cysta_beta_ly_B"/>
    <property type="match status" value="1"/>
</dbReference>
<evidence type="ECO:0000256" key="2">
    <source>
        <dbReference type="ARBA" id="ARBA00009077"/>
    </source>
</evidence>
<evidence type="ECO:0000313" key="8">
    <source>
        <dbReference type="EMBL" id="SDV51602.1"/>
    </source>
</evidence>
<sequence>MNSKPSGAHSLVTQLLHDDTPSAPGFDAFPVAVARASTVVFPDLATMRDFRFEDDTQWRYGLHGTPTSRTLERRLAMIEGGKHALLQPSGLASISNVYFAFLRQGDDVLVPDNAYTPNRDHGDWLARDFGVSVRYYDPMIGAGIAALLQDNTRLVWVEAPGSVTMEVPDVPAIAAAAHAHGAGRERGVIVAIDNTYAAGLSFKPFEHGCDVSVQALTKYQSGASDVLMGATISNDAAIHGALKRARMRLGLGVSADDCSLLLRSLATLEIRYAAHERTALSLAAWLKLRPEIDCVLHPGLPDCAGHEHWRRDFTGAGGLFSVIFEPSYSAEQVDAFVEGLSLFKIGFSWGGAHSLAVPYRIGAMRTASEWPHSGQLVRFFIGLESEDDLRADLEQSLSTHLVQSPA</sequence>
<accession>A0A1H2PW48</accession>
<evidence type="ECO:0000256" key="1">
    <source>
        <dbReference type="ARBA" id="ARBA00001933"/>
    </source>
</evidence>
<gene>
    <name evidence="8" type="ORF">SAMN05216551_11921</name>
</gene>
<dbReference type="GO" id="GO:0030170">
    <property type="term" value="F:pyridoxal phosphate binding"/>
    <property type="evidence" value="ECO:0007669"/>
    <property type="project" value="InterPro"/>
</dbReference>
<evidence type="ECO:0000313" key="9">
    <source>
        <dbReference type="Proteomes" id="UP000243719"/>
    </source>
</evidence>
<evidence type="ECO:0000256" key="5">
    <source>
        <dbReference type="ARBA" id="ARBA00047517"/>
    </source>
</evidence>
<evidence type="ECO:0000256" key="3">
    <source>
        <dbReference type="ARBA" id="ARBA00022898"/>
    </source>
</evidence>
<dbReference type="EMBL" id="FNLO01000019">
    <property type="protein sequence ID" value="SDV51602.1"/>
    <property type="molecule type" value="Genomic_DNA"/>
</dbReference>
<dbReference type="PIRSF" id="PIRSF001434">
    <property type="entry name" value="CGS"/>
    <property type="match status" value="1"/>
</dbReference>
<reference evidence="9" key="1">
    <citation type="submission" date="2016-09" db="EMBL/GenBank/DDBJ databases">
        <authorList>
            <person name="Varghese N."/>
            <person name="Submissions S."/>
        </authorList>
    </citation>
    <scope>NUCLEOTIDE SEQUENCE [LARGE SCALE GENOMIC DNA]</scope>
    <source>
        <strain evidence="9">JS23</strain>
    </source>
</reference>
<dbReference type="GO" id="GO:0047804">
    <property type="term" value="F:cysteine-S-conjugate beta-lyase activity"/>
    <property type="evidence" value="ECO:0007669"/>
    <property type="project" value="InterPro"/>
</dbReference>
<dbReference type="InterPro" id="IPR015424">
    <property type="entry name" value="PyrdxlP-dep_Trfase"/>
</dbReference>
<protein>
    <submittedName>
        <fullName evidence="8">Cystathionine beta-lyase</fullName>
    </submittedName>
</protein>
<dbReference type="Gene3D" id="3.90.1150.10">
    <property type="entry name" value="Aspartate Aminotransferase, domain 1"/>
    <property type="match status" value="1"/>
</dbReference>
<keyword evidence="9" id="KW-1185">Reference proteome</keyword>
<dbReference type="SUPFAM" id="SSF53383">
    <property type="entry name" value="PLP-dependent transferases"/>
    <property type="match status" value="1"/>
</dbReference>
<dbReference type="InterPro" id="IPR000277">
    <property type="entry name" value="Cys/Met-Metab_PyrdxlP-dep_enz"/>
</dbReference>
<dbReference type="STRING" id="1770053.SAMN05216551_11921"/>
<dbReference type="GO" id="GO:0019450">
    <property type="term" value="P:L-cysteine catabolic process to pyruvate"/>
    <property type="evidence" value="ECO:0007669"/>
    <property type="project" value="TreeGrafter"/>
</dbReference>
<dbReference type="RefSeq" id="WP_091913377.1">
    <property type="nucleotide sequence ID" value="NZ_FNLO01000019.1"/>
</dbReference>
<organism evidence="8 9">
    <name type="scientific">Chitinasiproducens palmae</name>
    <dbReference type="NCBI Taxonomy" id="1770053"/>
    <lineage>
        <taxon>Bacteria</taxon>
        <taxon>Pseudomonadati</taxon>
        <taxon>Pseudomonadota</taxon>
        <taxon>Betaproteobacteria</taxon>
        <taxon>Burkholderiales</taxon>
        <taxon>Burkholderiaceae</taxon>
        <taxon>Chitinasiproducens</taxon>
    </lineage>
</organism>
<name>A0A1H2PW48_9BURK</name>
<dbReference type="NCBIfam" id="NF005456">
    <property type="entry name" value="PRK07050.1"/>
    <property type="match status" value="1"/>
</dbReference>
<keyword evidence="4 8" id="KW-0456">Lyase</keyword>
<dbReference type="AlphaFoldDB" id="A0A1H2PW48"/>
<evidence type="ECO:0000256" key="4">
    <source>
        <dbReference type="ARBA" id="ARBA00023239"/>
    </source>
</evidence>
<dbReference type="PANTHER" id="PTHR43500:SF1">
    <property type="entry name" value="CYSTATHIONINE BETA-LYASE-RELATED"/>
    <property type="match status" value="1"/>
</dbReference>
<comment type="catalytic activity">
    <reaction evidence="5">
        <text>L,L-cystathionine + H2O = L-homocysteine + pyruvate + NH4(+)</text>
        <dbReference type="Rhea" id="RHEA:13965"/>
        <dbReference type="ChEBI" id="CHEBI:15361"/>
        <dbReference type="ChEBI" id="CHEBI:15377"/>
        <dbReference type="ChEBI" id="CHEBI:28938"/>
        <dbReference type="ChEBI" id="CHEBI:58161"/>
        <dbReference type="ChEBI" id="CHEBI:58199"/>
    </reaction>
</comment>
<dbReference type="OrthoDB" id="9805807at2"/>
<dbReference type="Pfam" id="PF01053">
    <property type="entry name" value="Cys_Met_Meta_PP"/>
    <property type="match status" value="1"/>
</dbReference>